<evidence type="ECO:0008006" key="4">
    <source>
        <dbReference type="Google" id="ProtNLM"/>
    </source>
</evidence>
<sequence>MHVWLCFQKNHNSHDSTMLLLFFLLFVCSGPHLKLNRHLGEARWGVTNLNLSQQCYQTAGCWNASFILVKVTFVCDVPVDTTQPRKGFYVWVVVDLVFHGRIIPQIKILFVEIINGVLDTAGCLLV</sequence>
<accession>A0ABU7BEI2</accession>
<feature type="chain" id="PRO_5047377294" description="Secreted protein" evidence="1">
    <location>
        <begin position="30"/>
        <end position="126"/>
    </location>
</feature>
<evidence type="ECO:0000313" key="3">
    <source>
        <dbReference type="Proteomes" id="UP001345963"/>
    </source>
</evidence>
<dbReference type="EMBL" id="JAHUTI010049877">
    <property type="protein sequence ID" value="MED6248174.1"/>
    <property type="molecule type" value="Genomic_DNA"/>
</dbReference>
<gene>
    <name evidence="2" type="ORF">ATANTOWER_028184</name>
</gene>
<evidence type="ECO:0000256" key="1">
    <source>
        <dbReference type="SAM" id="SignalP"/>
    </source>
</evidence>
<protein>
    <recommendedName>
        <fullName evidence="4">Secreted protein</fullName>
    </recommendedName>
</protein>
<organism evidence="2 3">
    <name type="scientific">Ataeniobius toweri</name>
    <dbReference type="NCBI Taxonomy" id="208326"/>
    <lineage>
        <taxon>Eukaryota</taxon>
        <taxon>Metazoa</taxon>
        <taxon>Chordata</taxon>
        <taxon>Craniata</taxon>
        <taxon>Vertebrata</taxon>
        <taxon>Euteleostomi</taxon>
        <taxon>Actinopterygii</taxon>
        <taxon>Neopterygii</taxon>
        <taxon>Teleostei</taxon>
        <taxon>Neoteleostei</taxon>
        <taxon>Acanthomorphata</taxon>
        <taxon>Ovalentaria</taxon>
        <taxon>Atherinomorphae</taxon>
        <taxon>Cyprinodontiformes</taxon>
        <taxon>Goodeidae</taxon>
        <taxon>Ataeniobius</taxon>
    </lineage>
</organism>
<keyword evidence="3" id="KW-1185">Reference proteome</keyword>
<reference evidence="2 3" key="1">
    <citation type="submission" date="2021-07" db="EMBL/GenBank/DDBJ databases">
        <authorList>
            <person name="Palmer J.M."/>
        </authorList>
    </citation>
    <scope>NUCLEOTIDE SEQUENCE [LARGE SCALE GENOMIC DNA]</scope>
    <source>
        <strain evidence="2 3">AT_MEX2019</strain>
        <tissue evidence="2">Muscle</tissue>
    </source>
</reference>
<keyword evidence="1" id="KW-0732">Signal</keyword>
<feature type="signal peptide" evidence="1">
    <location>
        <begin position="1"/>
        <end position="29"/>
    </location>
</feature>
<evidence type="ECO:0000313" key="2">
    <source>
        <dbReference type="EMBL" id="MED6248174.1"/>
    </source>
</evidence>
<proteinExistence type="predicted"/>
<name>A0ABU7BEI2_9TELE</name>
<dbReference type="Proteomes" id="UP001345963">
    <property type="component" value="Unassembled WGS sequence"/>
</dbReference>
<comment type="caution">
    <text evidence="2">The sequence shown here is derived from an EMBL/GenBank/DDBJ whole genome shotgun (WGS) entry which is preliminary data.</text>
</comment>